<evidence type="ECO:0000259" key="10">
    <source>
        <dbReference type="PROSITE" id="PS51007"/>
    </source>
</evidence>
<dbReference type="GO" id="GO:0005506">
    <property type="term" value="F:iron ion binding"/>
    <property type="evidence" value="ECO:0007669"/>
    <property type="project" value="InterPro"/>
</dbReference>
<reference evidence="11 14" key="2">
    <citation type="submission" date="2020-04" db="EMBL/GenBank/DDBJ databases">
        <title>Description of novel Gluconacetobacter.</title>
        <authorList>
            <person name="Sombolestani A."/>
        </authorList>
    </citation>
    <scope>NUCLEOTIDE SEQUENCE [LARGE SCALE GENOMIC DNA]</scope>
    <source>
        <strain evidence="11 14">LMG 1382</strain>
    </source>
</reference>
<comment type="cofactor">
    <cofactor evidence="1">
        <name>heme c</name>
        <dbReference type="ChEBI" id="CHEBI:61717"/>
    </cofactor>
</comment>
<evidence type="ECO:0000256" key="8">
    <source>
        <dbReference type="PROSITE-ProRule" id="PRU00433"/>
    </source>
</evidence>
<sequence>MRGVSFSFLLVAGMMLAGASARADTAGGVPSTMTRLDNGDLVYHHICAACHMADGKGARGAGAKYPALAGDQKLAIAAYPTMMVLNGHGGMPWFAGILTDRQIADVVTYIRSHLGNHWTDAVTPEQVREMRQPITLEE</sequence>
<evidence type="ECO:0000256" key="7">
    <source>
        <dbReference type="ARBA" id="ARBA00023004"/>
    </source>
</evidence>
<dbReference type="OrthoDB" id="5523448at2"/>
<evidence type="ECO:0000256" key="3">
    <source>
        <dbReference type="ARBA" id="ARBA00022617"/>
    </source>
</evidence>
<keyword evidence="7 8" id="KW-0408">Iron</keyword>
<evidence type="ECO:0000313" key="13">
    <source>
        <dbReference type="Proteomes" id="UP000254958"/>
    </source>
</evidence>
<dbReference type="InterPro" id="IPR009056">
    <property type="entry name" value="Cyt_c-like_dom"/>
</dbReference>
<keyword evidence="9" id="KW-0732">Signal</keyword>
<proteinExistence type="predicted"/>
<name>A0A370FXK3_GLULI</name>
<reference evidence="12 13" key="1">
    <citation type="submission" date="2018-07" db="EMBL/GenBank/DDBJ databases">
        <title>Genomic Encyclopedia of Type Strains, Phase IV (KMG-IV): sequencing the most valuable type-strain genomes for metagenomic binning, comparative biology and taxonomic classification.</title>
        <authorList>
            <person name="Goeker M."/>
        </authorList>
    </citation>
    <scope>NUCLEOTIDE SEQUENCE [LARGE SCALE GENOMIC DNA]</scope>
    <source>
        <strain evidence="12 13">DSM 5603</strain>
    </source>
</reference>
<keyword evidence="3 8" id="KW-0349">Heme</keyword>
<feature type="signal peptide" evidence="9">
    <location>
        <begin position="1"/>
        <end position="23"/>
    </location>
</feature>
<dbReference type="Proteomes" id="UP000254958">
    <property type="component" value="Unassembled WGS sequence"/>
</dbReference>
<dbReference type="AlphaFoldDB" id="A0A370FXK3"/>
<evidence type="ECO:0000313" key="12">
    <source>
        <dbReference type="EMBL" id="RDI36302.1"/>
    </source>
</evidence>
<keyword evidence="6" id="KW-0249">Electron transport</keyword>
<evidence type="ECO:0000313" key="11">
    <source>
        <dbReference type="EMBL" id="MBB2188001.1"/>
    </source>
</evidence>
<keyword evidence="2" id="KW-0813">Transport</keyword>
<protein>
    <submittedName>
        <fullName evidence="11 12">Cytochrome c</fullName>
    </submittedName>
</protein>
<evidence type="ECO:0000256" key="1">
    <source>
        <dbReference type="ARBA" id="ARBA00001926"/>
    </source>
</evidence>
<organism evidence="12 13">
    <name type="scientific">Gluconacetobacter liquefaciens</name>
    <name type="common">Acetobacter liquefaciens</name>
    <dbReference type="NCBI Taxonomy" id="89584"/>
    <lineage>
        <taxon>Bacteria</taxon>
        <taxon>Pseudomonadati</taxon>
        <taxon>Pseudomonadota</taxon>
        <taxon>Alphaproteobacteria</taxon>
        <taxon>Acetobacterales</taxon>
        <taxon>Acetobacteraceae</taxon>
        <taxon>Gluconacetobacter</taxon>
    </lineage>
</organism>
<evidence type="ECO:0000313" key="14">
    <source>
        <dbReference type="Proteomes" id="UP000562982"/>
    </source>
</evidence>
<dbReference type="EMBL" id="JABEQI010000013">
    <property type="protein sequence ID" value="MBB2188001.1"/>
    <property type="molecule type" value="Genomic_DNA"/>
</dbReference>
<dbReference type="InterPro" id="IPR036909">
    <property type="entry name" value="Cyt_c-like_dom_sf"/>
</dbReference>
<keyword evidence="13" id="KW-1185">Reference proteome</keyword>
<dbReference type="SUPFAM" id="SSF46626">
    <property type="entry name" value="Cytochrome c"/>
    <property type="match status" value="1"/>
</dbReference>
<dbReference type="PANTHER" id="PTHR35008:SF9">
    <property type="entry name" value="CYTOCHROME C DOMAIN-CONTAINING PROTEIN"/>
    <property type="match status" value="1"/>
</dbReference>
<dbReference type="InterPro" id="IPR008168">
    <property type="entry name" value="Cyt_C_IC"/>
</dbReference>
<dbReference type="PRINTS" id="PR00605">
    <property type="entry name" value="CYTCHROMECIC"/>
</dbReference>
<dbReference type="Pfam" id="PF13442">
    <property type="entry name" value="Cytochrome_CBB3"/>
    <property type="match status" value="1"/>
</dbReference>
<dbReference type="PROSITE" id="PS51007">
    <property type="entry name" value="CYTC"/>
    <property type="match status" value="1"/>
</dbReference>
<dbReference type="RefSeq" id="WP_114728753.1">
    <property type="nucleotide sequence ID" value="NZ_BJMI01000043.1"/>
</dbReference>
<feature type="domain" description="Cytochrome c" evidence="10">
    <location>
        <begin position="34"/>
        <end position="114"/>
    </location>
</feature>
<keyword evidence="5 8" id="KW-0479">Metal-binding</keyword>
<evidence type="ECO:0000256" key="2">
    <source>
        <dbReference type="ARBA" id="ARBA00022448"/>
    </source>
</evidence>
<accession>A0A370FXK3</accession>
<evidence type="ECO:0000256" key="4">
    <source>
        <dbReference type="ARBA" id="ARBA00022660"/>
    </source>
</evidence>
<gene>
    <name evidence="12" type="ORF">C7453_11186</name>
    <name evidence="11" type="ORF">HLH32_16800</name>
</gene>
<dbReference type="EMBL" id="QQAW01000011">
    <property type="protein sequence ID" value="RDI36302.1"/>
    <property type="molecule type" value="Genomic_DNA"/>
</dbReference>
<dbReference type="Proteomes" id="UP000562982">
    <property type="component" value="Unassembled WGS sequence"/>
</dbReference>
<evidence type="ECO:0000256" key="6">
    <source>
        <dbReference type="ARBA" id="ARBA00022982"/>
    </source>
</evidence>
<dbReference type="InterPro" id="IPR051459">
    <property type="entry name" value="Cytochrome_c-type_DH"/>
</dbReference>
<comment type="caution">
    <text evidence="12">The sequence shown here is derived from an EMBL/GenBank/DDBJ whole genome shotgun (WGS) entry which is preliminary data.</text>
</comment>
<evidence type="ECO:0000256" key="5">
    <source>
        <dbReference type="ARBA" id="ARBA00022723"/>
    </source>
</evidence>
<dbReference type="GO" id="GO:0020037">
    <property type="term" value="F:heme binding"/>
    <property type="evidence" value="ECO:0007669"/>
    <property type="project" value="InterPro"/>
</dbReference>
<keyword evidence="4" id="KW-0679">Respiratory chain</keyword>
<dbReference type="GO" id="GO:0009055">
    <property type="term" value="F:electron transfer activity"/>
    <property type="evidence" value="ECO:0007669"/>
    <property type="project" value="InterPro"/>
</dbReference>
<dbReference type="PANTHER" id="PTHR35008">
    <property type="entry name" value="BLL4482 PROTEIN-RELATED"/>
    <property type="match status" value="1"/>
</dbReference>
<evidence type="ECO:0000256" key="9">
    <source>
        <dbReference type="SAM" id="SignalP"/>
    </source>
</evidence>
<dbReference type="Gene3D" id="1.10.760.10">
    <property type="entry name" value="Cytochrome c-like domain"/>
    <property type="match status" value="1"/>
</dbReference>
<feature type="chain" id="PRO_5044585189" evidence="9">
    <location>
        <begin position="24"/>
        <end position="138"/>
    </location>
</feature>